<feature type="region of interest" description="Disordered" evidence="1">
    <location>
        <begin position="1"/>
        <end position="91"/>
    </location>
</feature>
<dbReference type="AlphaFoldDB" id="A0A4U0Y3L8"/>
<dbReference type="EMBL" id="NAJN01000006">
    <property type="protein sequence ID" value="TKA82135.1"/>
    <property type="molecule type" value="Genomic_DNA"/>
</dbReference>
<comment type="caution">
    <text evidence="2">The sequence shown here is derived from an EMBL/GenBank/DDBJ whole genome shotgun (WGS) entry which is preliminary data.</text>
</comment>
<feature type="region of interest" description="Disordered" evidence="1">
    <location>
        <begin position="117"/>
        <end position="225"/>
    </location>
</feature>
<reference evidence="2 3" key="1">
    <citation type="submission" date="2017-03" db="EMBL/GenBank/DDBJ databases">
        <title>Genomes of endolithic fungi from Antarctica.</title>
        <authorList>
            <person name="Coleine C."/>
            <person name="Masonjones S."/>
            <person name="Stajich J.E."/>
        </authorList>
    </citation>
    <scope>NUCLEOTIDE SEQUENCE [LARGE SCALE GENOMIC DNA]</scope>
    <source>
        <strain evidence="2 3">CCFEE 5187</strain>
    </source>
</reference>
<evidence type="ECO:0000313" key="3">
    <source>
        <dbReference type="Proteomes" id="UP000308768"/>
    </source>
</evidence>
<sequence>MAPKRNPEDYERITGLALHDQTVEEYESEPPMFSEDNDAGPIQGIRNDDGVAAAAAPPTGRTHGQMMQERDEDRENEDYPDTSGADHGMDALYEDDVQATEGSVAYHWCTKKLPSQAHLPCHCGRCAPERYGPRASAPSPEIARPAPEPGTVVDNDEDVPKAAPSRKRKRGGTRKNVRGTGQRDTAALPPDNTSTPTVPKRKRGRPRKAEKEEKTKSTRGWPLSGLEGCILFTPAIRAGLIRFVDDEDFEEDIEDDDNQ</sequence>
<name>A0A4U0Y3L8_9PEZI</name>
<feature type="compositionally biased region" description="Basic residues" evidence="1">
    <location>
        <begin position="164"/>
        <end position="177"/>
    </location>
</feature>
<accession>A0A4U0Y3L8</accession>
<organism evidence="2 3">
    <name type="scientific">Cryomyces minteri</name>
    <dbReference type="NCBI Taxonomy" id="331657"/>
    <lineage>
        <taxon>Eukaryota</taxon>
        <taxon>Fungi</taxon>
        <taxon>Dikarya</taxon>
        <taxon>Ascomycota</taxon>
        <taxon>Pezizomycotina</taxon>
        <taxon>Dothideomycetes</taxon>
        <taxon>Dothideomycetes incertae sedis</taxon>
        <taxon>Cryomyces</taxon>
    </lineage>
</organism>
<evidence type="ECO:0000313" key="2">
    <source>
        <dbReference type="EMBL" id="TKA82135.1"/>
    </source>
</evidence>
<gene>
    <name evidence="2" type="ORF">B0A49_00192</name>
</gene>
<evidence type="ECO:0000256" key="1">
    <source>
        <dbReference type="SAM" id="MobiDB-lite"/>
    </source>
</evidence>
<dbReference type="Proteomes" id="UP000308768">
    <property type="component" value="Unassembled WGS sequence"/>
</dbReference>
<feature type="compositionally biased region" description="Basic and acidic residues" evidence="1">
    <location>
        <begin position="1"/>
        <end position="12"/>
    </location>
</feature>
<proteinExistence type="predicted"/>
<protein>
    <submittedName>
        <fullName evidence="2">Uncharacterized protein</fullName>
    </submittedName>
</protein>
<feature type="compositionally biased region" description="Basic and acidic residues" evidence="1">
    <location>
        <begin position="207"/>
        <end position="216"/>
    </location>
</feature>
<keyword evidence="3" id="KW-1185">Reference proteome</keyword>